<dbReference type="Pfam" id="PF01970">
    <property type="entry name" value="TctA"/>
    <property type="match status" value="1"/>
</dbReference>
<name>E3DLL0_HALPG</name>
<feature type="transmembrane region" description="Helical" evidence="1">
    <location>
        <begin position="258"/>
        <end position="279"/>
    </location>
</feature>
<reference evidence="3 4" key="2">
    <citation type="journal article" date="2011" name="Stand. Genomic Sci.">
        <title>Complete genome sequence of the extremely halophilic Halanaerobium praevalens type strain (GSL).</title>
        <authorList>
            <person name="Ivanova N."/>
            <person name="Sikorski J."/>
            <person name="Chertkov O."/>
            <person name="Nolan M."/>
            <person name="Lucas S."/>
            <person name="Hammon N."/>
            <person name="Deshpande S."/>
            <person name="Cheng J.F."/>
            <person name="Tapia R."/>
            <person name="Han C."/>
            <person name="Goodwin L."/>
            <person name="Pitluck S."/>
            <person name="Huntemann M."/>
            <person name="Liolios K."/>
            <person name="Pagani I."/>
            <person name="Mavromatis K."/>
            <person name="Ovchinikova G."/>
            <person name="Pati A."/>
            <person name="Chen A."/>
            <person name="Palaniappan K."/>
            <person name="Land M."/>
            <person name="Hauser L."/>
            <person name="Brambilla E.M."/>
            <person name="Kannan K.P."/>
            <person name="Rohde M."/>
            <person name="Tindall B.J."/>
            <person name="Goker M."/>
            <person name="Detter J.C."/>
            <person name="Woyke T."/>
            <person name="Bristow J."/>
            <person name="Eisen J.A."/>
            <person name="Markowitz V."/>
            <person name="Hugenholtz P."/>
            <person name="Kyrpides N.C."/>
            <person name="Klenk H.P."/>
            <person name="Lapidus A."/>
        </authorList>
    </citation>
    <scope>NUCLEOTIDE SEQUENCE [LARGE SCALE GENOMIC DNA]</scope>
    <source>
        <strain evidence="4">ATCC 33744 / DSM 2228 / GSL</strain>
    </source>
</reference>
<sequence>MFGMVFNAFSVLLMPINLLAVAAGMVSGIIVGALPGLTATMAVALLVPVTFSINPITSLAMLGGVYCGGIYGGSISSILLATPGTPAAAATAIDGHPMAQKGEAGQALGIATISSFFGGITSAVALLFISTWLVQFALKFGPSEYFFLAVLGLTTIVTLSTDSLLKGLLSGVFGLLIATVGMDPISAFPRFTFGNVNLLSGIPFMPAMIGLFSVSQVLKLIRKGGTISNSTDKVKIGRVMPNFKEFKRLLPTILKGSGMGTVIGILPGAGSTIASFISYNEAKRSGKKTDIFGEGEPKGVAATESANNGVTGGSLIPLLTLGIPGNSVAAVLLGGLMIQGLIPGPDLFTLYGDITYAFIVSLFISNIFMLVIGLAGAKYFARVTNVSNKILVPIILVLSVIGSFSIQNSIFDVWLMFGFGLLGFLFNFLGFSSSPIVLALILGPIAEEGFTRSMLLSGGEWGIFFSNPISIILISLSVIALIPPIIRYLKDRKKISEKNN</sequence>
<feature type="transmembrane region" description="Helical" evidence="1">
    <location>
        <begin position="389"/>
        <end position="407"/>
    </location>
</feature>
<feature type="transmembrane region" description="Helical" evidence="1">
    <location>
        <begin position="107"/>
        <end position="133"/>
    </location>
</feature>
<keyword evidence="1" id="KW-0472">Membrane</keyword>
<feature type="transmembrane region" description="Helical" evidence="1">
    <location>
        <begin position="463"/>
        <end position="486"/>
    </location>
</feature>
<dbReference type="EMBL" id="CP002175">
    <property type="protein sequence ID" value="ADO76190.1"/>
    <property type="molecule type" value="Genomic_DNA"/>
</dbReference>
<dbReference type="RefSeq" id="WP_014552225.1">
    <property type="nucleotide sequence ID" value="NC_017455.1"/>
</dbReference>
<gene>
    <name evidence="3" type="ordered locus">Hprae_0029</name>
</gene>
<feature type="domain" description="DUF112" evidence="2">
    <location>
        <begin position="18"/>
        <end position="438"/>
    </location>
</feature>
<evidence type="ECO:0000313" key="3">
    <source>
        <dbReference type="EMBL" id="ADO76190.1"/>
    </source>
</evidence>
<dbReference type="Proteomes" id="UP000006866">
    <property type="component" value="Chromosome"/>
</dbReference>
<dbReference type="OrthoDB" id="9781349at2"/>
<keyword evidence="4" id="KW-1185">Reference proteome</keyword>
<feature type="transmembrane region" description="Helical" evidence="1">
    <location>
        <begin position="354"/>
        <end position="377"/>
    </location>
</feature>
<dbReference type="AlphaFoldDB" id="E3DLL0"/>
<feature type="transmembrane region" description="Helical" evidence="1">
    <location>
        <begin position="59"/>
        <end position="81"/>
    </location>
</feature>
<feature type="transmembrane region" description="Helical" evidence="1">
    <location>
        <begin position="198"/>
        <end position="218"/>
    </location>
</feature>
<dbReference type="PANTHER" id="PTHR35342:SF5">
    <property type="entry name" value="TRICARBOXYLIC TRANSPORT PROTEIN"/>
    <property type="match status" value="1"/>
</dbReference>
<dbReference type="InterPro" id="IPR002823">
    <property type="entry name" value="DUF112_TM"/>
</dbReference>
<evidence type="ECO:0000256" key="1">
    <source>
        <dbReference type="SAM" id="Phobius"/>
    </source>
</evidence>
<protein>
    <recommendedName>
        <fullName evidence="2">DUF112 domain-containing protein</fullName>
    </recommendedName>
</protein>
<organism evidence="3 4">
    <name type="scientific">Halanaerobium praevalens (strain ATCC 33744 / DSM 2228 / GSL)</name>
    <dbReference type="NCBI Taxonomy" id="572479"/>
    <lineage>
        <taxon>Bacteria</taxon>
        <taxon>Bacillati</taxon>
        <taxon>Bacillota</taxon>
        <taxon>Clostridia</taxon>
        <taxon>Halanaerobiales</taxon>
        <taxon>Halanaerobiaceae</taxon>
        <taxon>Halanaerobium</taxon>
    </lineage>
</organism>
<keyword evidence="1" id="KW-1133">Transmembrane helix</keyword>
<accession>E3DLL0</accession>
<feature type="transmembrane region" description="Helical" evidence="1">
    <location>
        <begin position="413"/>
        <end position="442"/>
    </location>
</feature>
<evidence type="ECO:0000313" key="4">
    <source>
        <dbReference type="Proteomes" id="UP000006866"/>
    </source>
</evidence>
<feature type="transmembrane region" description="Helical" evidence="1">
    <location>
        <begin position="318"/>
        <end position="342"/>
    </location>
</feature>
<feature type="transmembrane region" description="Helical" evidence="1">
    <location>
        <begin position="167"/>
        <end position="186"/>
    </location>
</feature>
<evidence type="ECO:0000259" key="2">
    <source>
        <dbReference type="Pfam" id="PF01970"/>
    </source>
</evidence>
<dbReference type="PANTHER" id="PTHR35342">
    <property type="entry name" value="TRICARBOXYLIC TRANSPORT PROTEIN"/>
    <property type="match status" value="1"/>
</dbReference>
<feature type="transmembrane region" description="Helical" evidence="1">
    <location>
        <begin position="20"/>
        <end position="47"/>
    </location>
</feature>
<dbReference type="PATRIC" id="fig|572479.3.peg.30"/>
<dbReference type="eggNOG" id="COG3333">
    <property type="taxonomic scope" value="Bacteria"/>
</dbReference>
<keyword evidence="1" id="KW-0812">Transmembrane</keyword>
<feature type="transmembrane region" description="Helical" evidence="1">
    <location>
        <begin position="145"/>
        <end position="161"/>
    </location>
</feature>
<proteinExistence type="predicted"/>
<dbReference type="STRING" id="572479.Hprae_0029"/>
<dbReference type="HOGENOM" id="CLU_022936_2_0_9"/>
<dbReference type="KEGG" id="hpk:Hprae_0029"/>
<reference evidence="4" key="1">
    <citation type="submission" date="2010-10" db="EMBL/GenBank/DDBJ databases">
        <title>The complete genome of Halanaerobium praevalens DSM 2228.</title>
        <authorList>
            <consortium name="US DOE Joint Genome Institute (JGI-PGF)"/>
            <person name="Lucas S."/>
            <person name="Copeland A."/>
            <person name="Lapidus A."/>
            <person name="Glavina del Rio T."/>
            <person name="Dalin E."/>
            <person name="Tice H."/>
            <person name="Bruce D."/>
            <person name="Goodwin L."/>
            <person name="Pitluck S."/>
            <person name="Kyrpides N."/>
            <person name="Mavromatis K."/>
            <person name="Ivanova N."/>
            <person name="Ovchinnikova G."/>
            <person name="Chertkov O."/>
            <person name="Detter J.C."/>
            <person name="Han C."/>
            <person name="Larimer F."/>
            <person name="Land M."/>
            <person name="Hauser L."/>
            <person name="Markowitz V."/>
            <person name="Cheng J.-F."/>
            <person name="Hugenholtz P."/>
            <person name="Woyke T."/>
            <person name="Wu D."/>
            <person name="Tindall B."/>
            <person name="Pomrenke H.G."/>
            <person name="Brambilla E."/>
            <person name="Klenk H.-P."/>
            <person name="Eisen J.A."/>
        </authorList>
    </citation>
    <scope>NUCLEOTIDE SEQUENCE [LARGE SCALE GENOMIC DNA]</scope>
    <source>
        <strain evidence="4">ATCC 33744 / DSM 2228 / GSL</strain>
    </source>
</reference>